<evidence type="ECO:0000256" key="11">
    <source>
        <dbReference type="RuleBase" id="RU003947"/>
    </source>
</evidence>
<feature type="binding site" evidence="9">
    <location>
        <position position="81"/>
    </location>
    <ligand>
        <name>Zn(2+)</name>
        <dbReference type="ChEBI" id="CHEBI:29105"/>
        <label>2</label>
    </ligand>
</feature>
<keyword evidence="3" id="KW-0597">Phosphoprotein</keyword>
<evidence type="ECO:0000256" key="7">
    <source>
        <dbReference type="ARBA" id="ARBA00022842"/>
    </source>
</evidence>
<evidence type="ECO:0000256" key="2">
    <source>
        <dbReference type="ARBA" id="ARBA00012647"/>
    </source>
</evidence>
<comment type="similarity">
    <text evidence="1 10">Belongs to the alkaline phosphatase family.</text>
</comment>
<dbReference type="Gene3D" id="3.40.720.10">
    <property type="entry name" value="Alkaline Phosphatase, subunit A"/>
    <property type="match status" value="2"/>
</dbReference>
<feature type="binding site" evidence="9">
    <location>
        <position position="327"/>
    </location>
    <ligand>
        <name>Zn(2+)</name>
        <dbReference type="ChEBI" id="CHEBI:29105"/>
        <label>2</label>
    </ligand>
</feature>
<dbReference type="Proteomes" id="UP000283509">
    <property type="component" value="Unassembled WGS sequence"/>
</dbReference>
<accession>A0A3R7ME78</accession>
<keyword evidence="7 9" id="KW-0460">Magnesium</keyword>
<dbReference type="EC" id="3.1.3.1" evidence="2 11"/>
<feature type="binding site" evidence="9">
    <location>
        <position position="280"/>
    </location>
    <ligand>
        <name>Mg(2+)</name>
        <dbReference type="ChEBI" id="CHEBI:18420"/>
    </ligand>
</feature>
<feature type="binding site" evidence="9">
    <location>
        <position position="289"/>
    </location>
    <ligand>
        <name>Zn(2+)</name>
        <dbReference type="ChEBI" id="CHEBI:29105"/>
        <label>2</label>
    </ligand>
</feature>
<dbReference type="PRINTS" id="PR00113">
    <property type="entry name" value="ALKPHPHTASE"/>
</dbReference>
<dbReference type="SUPFAM" id="SSF53649">
    <property type="entry name" value="Alkaline phosphatase-like"/>
    <property type="match status" value="1"/>
</dbReference>
<evidence type="ECO:0000256" key="9">
    <source>
        <dbReference type="PIRSR" id="PIRSR601952-2"/>
    </source>
</evidence>
<dbReference type="SMART" id="SM00098">
    <property type="entry name" value="alkPPc"/>
    <property type="match status" value="1"/>
</dbReference>
<dbReference type="PANTHER" id="PTHR11596:SF5">
    <property type="entry name" value="ALKALINE PHOSPHATASE"/>
    <property type="match status" value="1"/>
</dbReference>
<feature type="active site" description="Phosphoserine intermediate" evidence="8">
    <location>
        <position position="130"/>
    </location>
</feature>
<dbReference type="InterPro" id="IPR001952">
    <property type="entry name" value="Alkaline_phosphatase"/>
</dbReference>
<dbReference type="InterPro" id="IPR017850">
    <property type="entry name" value="Alkaline_phosphatase_core_sf"/>
</dbReference>
<sequence>MAADIPPPRGPQREPLIKKTYKDQDHLDVMGHMRASKSAKNRNAVEGLGYWNQQMQAELQDQLAKSPIVKQAKNIIFFLGDGTSISTLTAARLLKGHLTGNDEHEVMAYEKFPYSSLIKTYSADKIVTDSAASATAYLTGAKGNQATIGVDANVLLSDCDAMNNPSYHTPSVLKNFQKFTPKGVDDPEGGDGGKRDDGKNLIQTWIDQKQVLGNASYVWHREDLLALDTANTDYLMGLFDWSHMSFAIDEDTSNPSLEEMTRAAIEVLQRDDNGFFLFVEGGNIDKAHHLNEHRSALQEALEFEKAIALADSMTDPEETLIIVTADHSQPLVINGYPERGTDVRDLGDFSDVDGLPFTTLMYTNGPGYRGEPHGERPDPSAENYYDPHYMGAATVPMIESHHAGEEVILYARGPHAHLFTGIHENAYIPTPSAPSARVGPPLSYLITPPPLGTQAPSPSLPLAPDDTPWHSWLYC</sequence>
<protein>
    <recommendedName>
        <fullName evidence="2 11">Alkaline phosphatase</fullName>
        <ecNumber evidence="2 11">3.1.3.1</ecNumber>
    </recommendedName>
</protein>
<dbReference type="OrthoDB" id="6344440at2759"/>
<keyword evidence="6 9" id="KW-0862">Zinc</keyword>
<evidence type="ECO:0000256" key="3">
    <source>
        <dbReference type="ARBA" id="ARBA00022553"/>
    </source>
</evidence>
<feature type="binding site" evidence="9">
    <location>
        <position position="326"/>
    </location>
    <ligand>
        <name>Zn(2+)</name>
        <dbReference type="ChEBI" id="CHEBI:29105"/>
        <label>2</label>
    </ligand>
</feature>
<evidence type="ECO:0000256" key="4">
    <source>
        <dbReference type="ARBA" id="ARBA00022723"/>
    </source>
</evidence>
<evidence type="ECO:0000256" key="8">
    <source>
        <dbReference type="PIRSR" id="PIRSR601952-1"/>
    </source>
</evidence>
<gene>
    <name evidence="12" type="ORF">C7M84_007485</name>
</gene>
<dbReference type="PROSITE" id="PS00123">
    <property type="entry name" value="ALKALINE_PHOSPHATASE"/>
    <property type="match status" value="1"/>
</dbReference>
<reference evidence="12 13" key="1">
    <citation type="submission" date="2018-04" db="EMBL/GenBank/DDBJ databases">
        <authorList>
            <person name="Zhang X."/>
            <person name="Yuan J."/>
            <person name="Li F."/>
            <person name="Xiang J."/>
        </authorList>
    </citation>
    <scope>NUCLEOTIDE SEQUENCE [LARGE SCALE GENOMIC DNA]</scope>
    <source>
        <tissue evidence="12">Muscle</tissue>
    </source>
</reference>
<dbReference type="EMBL" id="QCYY01001950">
    <property type="protein sequence ID" value="ROT74032.1"/>
    <property type="molecule type" value="Genomic_DNA"/>
</dbReference>
<dbReference type="Pfam" id="PF00245">
    <property type="entry name" value="Alk_phosphatase"/>
    <property type="match status" value="2"/>
</dbReference>
<comment type="cofactor">
    <cofactor evidence="9">
        <name>Zn(2+)</name>
        <dbReference type="ChEBI" id="CHEBI:29105"/>
    </cofactor>
    <text evidence="9">Binds 2 Zn(2+) ions.</text>
</comment>
<comment type="cofactor">
    <cofactor evidence="9">
        <name>Mg(2+)</name>
        <dbReference type="ChEBI" id="CHEBI:18420"/>
    </cofactor>
    <text evidence="9">Binds 1 Mg(2+) ion.</text>
</comment>
<name>A0A3R7ME78_PENVA</name>
<reference evidence="12 13" key="2">
    <citation type="submission" date="2019-01" db="EMBL/GenBank/DDBJ databases">
        <title>The decoding of complex shrimp genome reveals the adaptation for benthos swimmer, frequently molting mechanism and breeding impact on genome.</title>
        <authorList>
            <person name="Sun Y."/>
            <person name="Gao Y."/>
            <person name="Yu Y."/>
        </authorList>
    </citation>
    <scope>NUCLEOTIDE SEQUENCE [LARGE SCALE GENOMIC DNA]</scope>
    <source>
        <tissue evidence="12">Muscle</tissue>
    </source>
</reference>
<feature type="binding site" evidence="9">
    <location>
        <position position="402"/>
    </location>
    <ligand>
        <name>Zn(2+)</name>
        <dbReference type="ChEBI" id="CHEBI:29105"/>
        <label>2</label>
    </ligand>
</feature>
<evidence type="ECO:0000256" key="5">
    <source>
        <dbReference type="ARBA" id="ARBA00022801"/>
    </source>
</evidence>
<feature type="binding site" evidence="9">
    <location>
        <position position="285"/>
    </location>
    <ligand>
        <name>Zn(2+)</name>
        <dbReference type="ChEBI" id="CHEBI:29105"/>
        <label>2</label>
    </ligand>
</feature>
<keyword evidence="13" id="KW-1185">Reference proteome</keyword>
<evidence type="ECO:0000256" key="6">
    <source>
        <dbReference type="ARBA" id="ARBA00022833"/>
    </source>
</evidence>
<evidence type="ECO:0000256" key="10">
    <source>
        <dbReference type="RuleBase" id="RU003946"/>
    </source>
</evidence>
<dbReference type="AlphaFoldDB" id="A0A3R7ME78"/>
<dbReference type="PANTHER" id="PTHR11596">
    <property type="entry name" value="ALKALINE PHOSPHATASE"/>
    <property type="match status" value="1"/>
</dbReference>
<proteinExistence type="inferred from homology"/>
<organism evidence="12 13">
    <name type="scientific">Penaeus vannamei</name>
    <name type="common">Whiteleg shrimp</name>
    <name type="synonym">Litopenaeus vannamei</name>
    <dbReference type="NCBI Taxonomy" id="6689"/>
    <lineage>
        <taxon>Eukaryota</taxon>
        <taxon>Metazoa</taxon>
        <taxon>Ecdysozoa</taxon>
        <taxon>Arthropoda</taxon>
        <taxon>Crustacea</taxon>
        <taxon>Multicrustacea</taxon>
        <taxon>Malacostraca</taxon>
        <taxon>Eumalacostraca</taxon>
        <taxon>Eucarida</taxon>
        <taxon>Decapoda</taxon>
        <taxon>Dendrobranchiata</taxon>
        <taxon>Penaeoidea</taxon>
        <taxon>Penaeidae</taxon>
        <taxon>Penaeus</taxon>
    </lineage>
</organism>
<dbReference type="GO" id="GO:0046872">
    <property type="term" value="F:metal ion binding"/>
    <property type="evidence" value="ECO:0007669"/>
    <property type="project" value="UniProtKB-KW"/>
</dbReference>
<comment type="catalytic activity">
    <reaction evidence="11">
        <text>a phosphate monoester + H2O = an alcohol + phosphate</text>
        <dbReference type="Rhea" id="RHEA:15017"/>
        <dbReference type="ChEBI" id="CHEBI:15377"/>
        <dbReference type="ChEBI" id="CHEBI:30879"/>
        <dbReference type="ChEBI" id="CHEBI:43474"/>
        <dbReference type="ChEBI" id="CHEBI:67140"/>
        <dbReference type="EC" id="3.1.3.1"/>
    </reaction>
</comment>
<keyword evidence="4 9" id="KW-0479">Metal-binding</keyword>
<dbReference type="InterPro" id="IPR018299">
    <property type="entry name" value="Alkaline_phosphatase_AS"/>
</dbReference>
<feature type="binding site" evidence="9">
    <location>
        <position position="81"/>
    </location>
    <ligand>
        <name>Mg(2+)</name>
        <dbReference type="ChEBI" id="CHEBI:18420"/>
    </ligand>
</feature>
<keyword evidence="5 11" id="KW-0378">Hydrolase</keyword>
<evidence type="ECO:0000313" key="12">
    <source>
        <dbReference type="EMBL" id="ROT74032.1"/>
    </source>
</evidence>
<dbReference type="GO" id="GO:0004035">
    <property type="term" value="F:alkaline phosphatase activity"/>
    <property type="evidence" value="ECO:0007669"/>
    <property type="project" value="UniProtKB-EC"/>
</dbReference>
<dbReference type="CDD" id="cd16012">
    <property type="entry name" value="ALP"/>
    <property type="match status" value="1"/>
</dbReference>
<comment type="caution">
    <text evidence="12">The sequence shown here is derived from an EMBL/GenBank/DDBJ whole genome shotgun (WGS) entry which is preliminary data.</text>
</comment>
<evidence type="ECO:0000313" key="13">
    <source>
        <dbReference type="Proteomes" id="UP000283509"/>
    </source>
</evidence>
<evidence type="ECO:0000256" key="1">
    <source>
        <dbReference type="ARBA" id="ARBA00005984"/>
    </source>
</evidence>